<dbReference type="EnsemblPlants" id="KEH32601">
    <property type="protein sequence ID" value="KEH32601"/>
    <property type="gene ID" value="MTR_4g129940"/>
</dbReference>
<dbReference type="PANTHER" id="PTHR11476:SF7">
    <property type="entry name" value="HISTIDINE--TRNA LIGASE"/>
    <property type="match status" value="1"/>
</dbReference>
<gene>
    <name evidence="3" type="ordered locus">MTR_4g129940</name>
</gene>
<protein>
    <submittedName>
        <fullName evidence="3">Histidyl-tRNA synthetase</fullName>
    </submittedName>
</protein>
<dbReference type="PANTHER" id="PTHR11476">
    <property type="entry name" value="HISTIDYL-TRNA SYNTHETASE"/>
    <property type="match status" value="1"/>
</dbReference>
<name>A0A072UTC3_MEDTR</name>
<dbReference type="Pfam" id="PF13393">
    <property type="entry name" value="tRNA-synt_His"/>
    <property type="match status" value="1"/>
</dbReference>
<dbReference type="STRING" id="3880.A0A072UTC3"/>
<keyword evidence="1" id="KW-0472">Membrane</keyword>
<evidence type="ECO:0000313" key="5">
    <source>
        <dbReference type="Proteomes" id="UP000002051"/>
    </source>
</evidence>
<feature type="transmembrane region" description="Helical" evidence="1">
    <location>
        <begin position="20"/>
        <end position="39"/>
    </location>
</feature>
<dbReference type="InterPro" id="IPR045864">
    <property type="entry name" value="aa-tRNA-synth_II/BPL/LPL"/>
</dbReference>
<dbReference type="EMBL" id="CM001220">
    <property type="protein sequence ID" value="KEH32601.1"/>
    <property type="molecule type" value="Genomic_DNA"/>
</dbReference>
<proteinExistence type="predicted"/>
<keyword evidence="1" id="KW-0812">Transmembrane</keyword>
<organism evidence="3 5">
    <name type="scientific">Medicago truncatula</name>
    <name type="common">Barrel medic</name>
    <name type="synonym">Medicago tribuloides</name>
    <dbReference type="NCBI Taxonomy" id="3880"/>
    <lineage>
        <taxon>Eukaryota</taxon>
        <taxon>Viridiplantae</taxon>
        <taxon>Streptophyta</taxon>
        <taxon>Embryophyta</taxon>
        <taxon>Tracheophyta</taxon>
        <taxon>Spermatophyta</taxon>
        <taxon>Magnoliopsida</taxon>
        <taxon>eudicotyledons</taxon>
        <taxon>Gunneridae</taxon>
        <taxon>Pentapetalae</taxon>
        <taxon>rosids</taxon>
        <taxon>fabids</taxon>
        <taxon>Fabales</taxon>
        <taxon>Fabaceae</taxon>
        <taxon>Papilionoideae</taxon>
        <taxon>50 kb inversion clade</taxon>
        <taxon>NPAAA clade</taxon>
        <taxon>Hologalegina</taxon>
        <taxon>IRL clade</taxon>
        <taxon>Trifolieae</taxon>
        <taxon>Medicago</taxon>
    </lineage>
</organism>
<evidence type="ECO:0000259" key="2">
    <source>
        <dbReference type="Pfam" id="PF13393"/>
    </source>
</evidence>
<keyword evidence="1" id="KW-1133">Transmembrane helix</keyword>
<reference evidence="3 5" key="2">
    <citation type="journal article" date="2014" name="BMC Genomics">
        <title>An improved genome release (version Mt4.0) for the model legume Medicago truncatula.</title>
        <authorList>
            <person name="Tang H."/>
            <person name="Krishnakumar V."/>
            <person name="Bidwell S."/>
            <person name="Rosen B."/>
            <person name="Chan A."/>
            <person name="Zhou S."/>
            <person name="Gentzbittel L."/>
            <person name="Childs K.L."/>
            <person name="Yandell M."/>
            <person name="Gundlach H."/>
            <person name="Mayer K.F."/>
            <person name="Schwartz D.C."/>
            <person name="Town C.D."/>
        </authorList>
    </citation>
    <scope>GENOME REANNOTATION</scope>
    <source>
        <strain evidence="3">A17</strain>
        <strain evidence="4 5">cv. Jemalong A17</strain>
    </source>
</reference>
<feature type="domain" description="Class II Histidinyl-tRNA synthetase (HisRS)-like catalytic core" evidence="2">
    <location>
        <begin position="50"/>
        <end position="182"/>
    </location>
</feature>
<evidence type="ECO:0000256" key="1">
    <source>
        <dbReference type="SAM" id="Phobius"/>
    </source>
</evidence>
<dbReference type="AlphaFoldDB" id="A0A072UTC3"/>
<accession>A0A072UTC3</accession>
<dbReference type="Proteomes" id="UP000002051">
    <property type="component" value="Chromosome 4"/>
</dbReference>
<evidence type="ECO:0000313" key="3">
    <source>
        <dbReference type="EMBL" id="KEH32601.1"/>
    </source>
</evidence>
<sequence>MACTKMGTVASEDSEKEVQVIYLVKVYVILACPVLGRYIKRCFPIPTIKGTHDFAKEQMTIRKKAFSVMVEVFERHGATTLDTPVFELREALIGKYGEISKLVYDIADKGGELCSWRSDLIVPFSRFADMDGLTSLKRYLIAKAYRRENPSKGRYPEFYQCGFDIAGSSKKMAPDFEVVRILT</sequence>
<dbReference type="HOGENOM" id="CLU_1477278_0_0_1"/>
<keyword evidence="5" id="KW-1185">Reference proteome</keyword>
<dbReference type="SUPFAM" id="SSF55681">
    <property type="entry name" value="Class II aaRS and biotin synthetases"/>
    <property type="match status" value="1"/>
</dbReference>
<dbReference type="InterPro" id="IPR041715">
    <property type="entry name" value="HisRS-like_core"/>
</dbReference>
<reference evidence="3 5" key="1">
    <citation type="journal article" date="2011" name="Nature">
        <title>The Medicago genome provides insight into the evolution of rhizobial symbioses.</title>
        <authorList>
            <person name="Young N.D."/>
            <person name="Debelle F."/>
            <person name="Oldroyd G.E."/>
            <person name="Geurts R."/>
            <person name="Cannon S.B."/>
            <person name="Udvardi M.K."/>
            <person name="Benedito V.A."/>
            <person name="Mayer K.F."/>
            <person name="Gouzy J."/>
            <person name="Schoof H."/>
            <person name="Van de Peer Y."/>
            <person name="Proost S."/>
            <person name="Cook D.R."/>
            <person name="Meyers B.C."/>
            <person name="Spannagl M."/>
            <person name="Cheung F."/>
            <person name="De Mita S."/>
            <person name="Krishnakumar V."/>
            <person name="Gundlach H."/>
            <person name="Zhou S."/>
            <person name="Mudge J."/>
            <person name="Bharti A.K."/>
            <person name="Murray J.D."/>
            <person name="Naoumkina M.A."/>
            <person name="Rosen B."/>
            <person name="Silverstein K.A."/>
            <person name="Tang H."/>
            <person name="Rombauts S."/>
            <person name="Zhao P.X."/>
            <person name="Zhou P."/>
            <person name="Barbe V."/>
            <person name="Bardou P."/>
            <person name="Bechner M."/>
            <person name="Bellec A."/>
            <person name="Berger A."/>
            <person name="Berges H."/>
            <person name="Bidwell S."/>
            <person name="Bisseling T."/>
            <person name="Choisne N."/>
            <person name="Couloux A."/>
            <person name="Denny R."/>
            <person name="Deshpande S."/>
            <person name="Dai X."/>
            <person name="Doyle J.J."/>
            <person name="Dudez A.M."/>
            <person name="Farmer A.D."/>
            <person name="Fouteau S."/>
            <person name="Franken C."/>
            <person name="Gibelin C."/>
            <person name="Gish J."/>
            <person name="Goldstein S."/>
            <person name="Gonzalez A.J."/>
            <person name="Green P.J."/>
            <person name="Hallab A."/>
            <person name="Hartog M."/>
            <person name="Hua A."/>
            <person name="Humphray S.J."/>
            <person name="Jeong D.H."/>
            <person name="Jing Y."/>
            <person name="Jocker A."/>
            <person name="Kenton S.M."/>
            <person name="Kim D.J."/>
            <person name="Klee K."/>
            <person name="Lai H."/>
            <person name="Lang C."/>
            <person name="Lin S."/>
            <person name="Macmil S.L."/>
            <person name="Magdelenat G."/>
            <person name="Matthews L."/>
            <person name="McCorrison J."/>
            <person name="Monaghan E.L."/>
            <person name="Mun J.H."/>
            <person name="Najar F.Z."/>
            <person name="Nicholson C."/>
            <person name="Noirot C."/>
            <person name="O'Bleness M."/>
            <person name="Paule C.R."/>
            <person name="Poulain J."/>
            <person name="Prion F."/>
            <person name="Qin B."/>
            <person name="Qu C."/>
            <person name="Retzel E.F."/>
            <person name="Riddle C."/>
            <person name="Sallet E."/>
            <person name="Samain S."/>
            <person name="Samson N."/>
            <person name="Sanders I."/>
            <person name="Saurat O."/>
            <person name="Scarpelli C."/>
            <person name="Schiex T."/>
            <person name="Segurens B."/>
            <person name="Severin A.J."/>
            <person name="Sherrier D.J."/>
            <person name="Shi R."/>
            <person name="Sims S."/>
            <person name="Singer S.R."/>
            <person name="Sinharoy S."/>
            <person name="Sterck L."/>
            <person name="Viollet A."/>
            <person name="Wang B.B."/>
            <person name="Wang K."/>
            <person name="Wang M."/>
            <person name="Wang X."/>
            <person name="Warfsmann J."/>
            <person name="Weissenbach J."/>
            <person name="White D.D."/>
            <person name="White J.D."/>
            <person name="Wiley G.B."/>
            <person name="Wincker P."/>
            <person name="Xing Y."/>
            <person name="Yang L."/>
            <person name="Yao Z."/>
            <person name="Ying F."/>
            <person name="Zhai J."/>
            <person name="Zhou L."/>
            <person name="Zuber A."/>
            <person name="Denarie J."/>
            <person name="Dixon R.A."/>
            <person name="May G.D."/>
            <person name="Schwartz D.C."/>
            <person name="Rogers J."/>
            <person name="Quetier F."/>
            <person name="Town C.D."/>
            <person name="Roe B.A."/>
        </authorList>
    </citation>
    <scope>NUCLEOTIDE SEQUENCE [LARGE SCALE GENOMIC DNA]</scope>
    <source>
        <strain evidence="3">A17</strain>
        <strain evidence="4 5">cv. Jemalong A17</strain>
    </source>
</reference>
<dbReference type="Gene3D" id="3.30.930.10">
    <property type="entry name" value="Bira Bifunctional Protein, Domain 2"/>
    <property type="match status" value="1"/>
</dbReference>
<reference evidence="4" key="3">
    <citation type="submission" date="2015-04" db="UniProtKB">
        <authorList>
            <consortium name="EnsemblPlants"/>
        </authorList>
    </citation>
    <scope>IDENTIFICATION</scope>
    <source>
        <strain evidence="4">cv. Jemalong A17</strain>
    </source>
</reference>
<evidence type="ECO:0000313" key="4">
    <source>
        <dbReference type="EnsemblPlants" id="KEH32601"/>
    </source>
</evidence>